<evidence type="ECO:0000313" key="1">
    <source>
        <dbReference type="EMBL" id="SVC74905.1"/>
    </source>
</evidence>
<dbReference type="AlphaFoldDB" id="A0A382PQE6"/>
<organism evidence="1">
    <name type="scientific">marine metagenome</name>
    <dbReference type="NCBI Taxonomy" id="408172"/>
    <lineage>
        <taxon>unclassified sequences</taxon>
        <taxon>metagenomes</taxon>
        <taxon>ecological metagenomes</taxon>
    </lineage>
</organism>
<dbReference type="EMBL" id="UINC01108649">
    <property type="protein sequence ID" value="SVC74905.1"/>
    <property type="molecule type" value="Genomic_DNA"/>
</dbReference>
<feature type="non-terminal residue" evidence="1">
    <location>
        <position position="85"/>
    </location>
</feature>
<name>A0A382PQE6_9ZZZZ</name>
<gene>
    <name evidence="1" type="ORF">METZ01_LOCUS327759</name>
</gene>
<reference evidence="1" key="1">
    <citation type="submission" date="2018-05" db="EMBL/GenBank/DDBJ databases">
        <authorList>
            <person name="Lanie J.A."/>
            <person name="Ng W.-L."/>
            <person name="Kazmierczak K.M."/>
            <person name="Andrzejewski T.M."/>
            <person name="Davidsen T.M."/>
            <person name="Wayne K.J."/>
            <person name="Tettelin H."/>
            <person name="Glass J.I."/>
            <person name="Rusch D."/>
            <person name="Podicherti R."/>
            <person name="Tsui H.-C.T."/>
            <person name="Winkler M.E."/>
        </authorList>
    </citation>
    <scope>NUCLEOTIDE SEQUENCE</scope>
</reference>
<protein>
    <submittedName>
        <fullName evidence="1">Uncharacterized protein</fullName>
    </submittedName>
</protein>
<sequence length="85" mass="9835">MLDRMLSLEEDDYERHLAKDAEEGLAIAIKNNSISLLIADFNLRTVSHMFSFHLLTIQSQVNFLIRFCSVSPFFLFGYQEVSSPY</sequence>
<proteinExistence type="predicted"/>
<accession>A0A382PQE6</accession>